<dbReference type="InterPro" id="IPR050232">
    <property type="entry name" value="FBL13/AtMIF1-like"/>
</dbReference>
<keyword evidence="3" id="KW-1185">Reference proteome</keyword>
<proteinExistence type="predicted"/>
<dbReference type="EMBL" id="CAKOAT010054156">
    <property type="protein sequence ID" value="CAH8300793.1"/>
    <property type="molecule type" value="Genomic_DNA"/>
</dbReference>
<evidence type="ECO:0000313" key="2">
    <source>
        <dbReference type="EMBL" id="CAH8300793.1"/>
    </source>
</evidence>
<evidence type="ECO:0000259" key="1">
    <source>
        <dbReference type="SMART" id="SM00579"/>
    </source>
</evidence>
<dbReference type="SMART" id="SM00579">
    <property type="entry name" value="FBD"/>
    <property type="match status" value="1"/>
</dbReference>
<sequence>MSYHANALESFTFVRRLCVCLADEARYPRGTVLFQLVRLELCSCDDSWTDMLVSLLQHSPKLQALKLVLDHGILKYRKVRWIQPRRVPECLLLHLRTFEWRDYEGTKVEKEVAVYILNNAKRLVTATIYPPVAVSLVRRHQMFEEVEIATRSSRACELTMGC</sequence>
<name>A0ABC8IVX8_ERUVS</name>
<dbReference type="AlphaFoldDB" id="A0ABC8IVX8"/>
<accession>A0ABC8IVX8</accession>
<feature type="domain" description="FBD" evidence="1">
    <location>
        <begin position="89"/>
        <end position="161"/>
    </location>
</feature>
<dbReference type="InterPro" id="IPR006566">
    <property type="entry name" value="FBD"/>
</dbReference>
<protein>
    <recommendedName>
        <fullName evidence="1">FBD domain-containing protein</fullName>
    </recommendedName>
</protein>
<comment type="caution">
    <text evidence="2">The sequence shown here is derived from an EMBL/GenBank/DDBJ whole genome shotgun (WGS) entry which is preliminary data.</text>
</comment>
<gene>
    <name evidence="2" type="ORF">ERUC_LOCUS2840</name>
</gene>
<organism evidence="2 3">
    <name type="scientific">Eruca vesicaria subsp. sativa</name>
    <name type="common">Garden rocket</name>
    <name type="synonym">Eruca sativa</name>
    <dbReference type="NCBI Taxonomy" id="29727"/>
    <lineage>
        <taxon>Eukaryota</taxon>
        <taxon>Viridiplantae</taxon>
        <taxon>Streptophyta</taxon>
        <taxon>Embryophyta</taxon>
        <taxon>Tracheophyta</taxon>
        <taxon>Spermatophyta</taxon>
        <taxon>Magnoliopsida</taxon>
        <taxon>eudicotyledons</taxon>
        <taxon>Gunneridae</taxon>
        <taxon>Pentapetalae</taxon>
        <taxon>rosids</taxon>
        <taxon>malvids</taxon>
        <taxon>Brassicales</taxon>
        <taxon>Brassicaceae</taxon>
        <taxon>Brassiceae</taxon>
        <taxon>Eruca</taxon>
    </lineage>
</organism>
<evidence type="ECO:0000313" key="3">
    <source>
        <dbReference type="Proteomes" id="UP001642260"/>
    </source>
</evidence>
<reference evidence="2 3" key="1">
    <citation type="submission" date="2022-03" db="EMBL/GenBank/DDBJ databases">
        <authorList>
            <person name="Macdonald S."/>
            <person name="Ahmed S."/>
            <person name="Newling K."/>
        </authorList>
    </citation>
    <scope>NUCLEOTIDE SEQUENCE [LARGE SCALE GENOMIC DNA]</scope>
</reference>
<dbReference type="PANTHER" id="PTHR31900">
    <property type="entry name" value="F-BOX/RNI SUPERFAMILY PROTEIN-RELATED"/>
    <property type="match status" value="1"/>
</dbReference>
<dbReference type="PANTHER" id="PTHR31900:SF34">
    <property type="entry name" value="EMB|CAB62440.1-RELATED"/>
    <property type="match status" value="1"/>
</dbReference>
<dbReference type="Pfam" id="PF08387">
    <property type="entry name" value="FBD"/>
    <property type="match status" value="1"/>
</dbReference>
<dbReference type="Proteomes" id="UP001642260">
    <property type="component" value="Unassembled WGS sequence"/>
</dbReference>